<feature type="transmembrane region" description="Helical" evidence="2">
    <location>
        <begin position="79"/>
        <end position="99"/>
    </location>
</feature>
<keyword evidence="2" id="KW-0472">Membrane</keyword>
<feature type="transmembrane region" description="Helical" evidence="2">
    <location>
        <begin position="571"/>
        <end position="588"/>
    </location>
</feature>
<feature type="compositionally biased region" description="Basic and acidic residues" evidence="1">
    <location>
        <begin position="1073"/>
        <end position="1082"/>
    </location>
</feature>
<reference evidence="4" key="1">
    <citation type="submission" date="2017-06" db="EMBL/GenBank/DDBJ databases">
        <title>Capnocytophaga spp. assemblies.</title>
        <authorList>
            <person name="Gulvik C.A."/>
        </authorList>
    </citation>
    <scope>NUCLEOTIDE SEQUENCE [LARGE SCALE GENOMIC DNA]</scope>
    <source>
        <strain evidence="4">H4486</strain>
    </source>
</reference>
<dbReference type="EMBL" id="CP022383">
    <property type="protein sequence ID" value="ATA79723.1"/>
    <property type="molecule type" value="Genomic_DNA"/>
</dbReference>
<accession>A0A250F3K6</accession>
<feature type="transmembrane region" description="Helical" evidence="2">
    <location>
        <begin position="291"/>
        <end position="311"/>
    </location>
</feature>
<organism evidence="3 4">
    <name type="scientific">Capnocytophaga sputigena</name>
    <dbReference type="NCBI Taxonomy" id="1019"/>
    <lineage>
        <taxon>Bacteria</taxon>
        <taxon>Pseudomonadati</taxon>
        <taxon>Bacteroidota</taxon>
        <taxon>Flavobacteriia</taxon>
        <taxon>Flavobacteriales</taxon>
        <taxon>Flavobacteriaceae</taxon>
        <taxon>Capnocytophaga</taxon>
    </lineage>
</organism>
<feature type="transmembrane region" description="Helical" evidence="2">
    <location>
        <begin position="148"/>
        <end position="166"/>
    </location>
</feature>
<evidence type="ECO:0008006" key="5">
    <source>
        <dbReference type="Google" id="ProtNLM"/>
    </source>
</evidence>
<feature type="transmembrane region" description="Helical" evidence="2">
    <location>
        <begin position="600"/>
        <end position="620"/>
    </location>
</feature>
<dbReference type="InterPro" id="IPR052724">
    <property type="entry name" value="GT117_domain-containing"/>
</dbReference>
<feature type="transmembrane region" description="Helical" evidence="2">
    <location>
        <begin position="221"/>
        <end position="246"/>
    </location>
</feature>
<feature type="transmembrane region" description="Helical" evidence="2">
    <location>
        <begin position="119"/>
        <end position="136"/>
    </location>
</feature>
<dbReference type="PANTHER" id="PTHR16214">
    <property type="entry name" value="TRANSMEMBRANE PROTEIN 260"/>
    <property type="match status" value="1"/>
</dbReference>
<feature type="region of interest" description="Disordered" evidence="1">
    <location>
        <begin position="1073"/>
        <end position="1093"/>
    </location>
</feature>
<evidence type="ECO:0000256" key="2">
    <source>
        <dbReference type="SAM" id="Phobius"/>
    </source>
</evidence>
<dbReference type="PANTHER" id="PTHR16214:SF3">
    <property type="entry name" value="TRANSMEMBRANE PROTEIN 260"/>
    <property type="match status" value="1"/>
</dbReference>
<feature type="transmembrane region" description="Helical" evidence="2">
    <location>
        <begin position="178"/>
        <end position="209"/>
    </location>
</feature>
<name>A0A250F3K6_CAPSP</name>
<proteinExistence type="predicted"/>
<keyword evidence="2" id="KW-0812">Transmembrane</keyword>
<evidence type="ECO:0000313" key="4">
    <source>
        <dbReference type="Proteomes" id="UP000217334"/>
    </source>
</evidence>
<dbReference type="Pfam" id="PF11028">
    <property type="entry name" value="TMEM260-like"/>
    <property type="match status" value="1"/>
</dbReference>
<dbReference type="AlphaFoldDB" id="A0A250F3K6"/>
<evidence type="ECO:0000256" key="1">
    <source>
        <dbReference type="SAM" id="MobiDB-lite"/>
    </source>
</evidence>
<sequence length="1093" mass="126074">MTDKDFSRYNLIAGWLVFAIALVTYSLTVEPTVSFWDCGEYIATSAKLQVGHPPGAPFFQMMGAFIAAFAPNSDKIALMVNYMSVLSSAFTVLFLYFIIVNLTKKIALRGATTLSHSQIIAVMGSGVVGALAYTFSDSFWFNAVETEVYGMAMLFISVMFWLGIKWTDSLHEPRGDRWLLLISLLVGLSFGVHFMALLTIPAIGMLYFFNSNYKKTVVNFILANVISIAILLLIFKLILPYTLAYFGYLEVFFVNSFGMPFNSGTIIAGLSVIAFFYLTLNYAYKKNKVRLQTGILCLLFIFIGFSSWLMIPIRANANTVINENSPTDARLLLAYYNLEQYPETHLFYGPMYTDKYAGIDPEHPYEDAKPKYERDYKLGKYVIVNNYKNAQTASNRAQMGFLPRMWSAQHAANYMKLTGNPPFKISEEAYADPQAYQLLQSIQQQMAVRAMPSERYDQFLMQFRDEVEVQKPTFWQNMNYLFSYQFGYMYFRYLAWNFIGRQDDVQGKMENDHGNWLSGISAIDSAHLGSQKNLPSDVLNNKARNTYYFLPFLLGILGLLFMAIKSERQTWVIMVLFLFTGLALKIYLNERPFEPRERDYALVGSFYAFAIWIGMGVYALFDWLKKYITPNILAPATVVLTLISVPALMAYENWDDHDRSQKYSAEFIGNAYLESVAKDKDAMIFTIGDNDTFLLWYAQEIEGYRTDVRVINTSLLQTDWYIDQMKRQAYKSSPIPAQIEHKNYAYGVREGIYFRKRTENRWNIKDFVNWVTSDDPNTQETRGEGEYKQTFYYYPTNKIRIPVNKENVLKSGIVKPEDADKIVDYIDITLPNAIDKARIVMLDILANNDWKRPIYFTGGSMDATEYIWMKDYLQLDGLVYKLVPIKTEIDKNHPYDMGRIDTDLMCNIVKKWTWGNMGKPNIYLDPETRKNSIIFRGNIARLTEKLIAEGKNAQAKEMMDIAMKNMPVEAYGYYFTLDPFVQGYFKVGQRETARKLAQQIFAKYQEELNYYTHLDAEELNLSVARIQYAIDRYGDLLQLIAPLDTEFFQKEWAIFKAKASPFMGAKELEEYFKEPTEEEKAAADSTAVEEEEE</sequence>
<feature type="transmembrane region" description="Helical" evidence="2">
    <location>
        <begin position="546"/>
        <end position="564"/>
    </location>
</feature>
<keyword evidence="2" id="KW-1133">Transmembrane helix</keyword>
<dbReference type="RefSeq" id="WP_095901595.1">
    <property type="nucleotide sequence ID" value="NZ_CP022383.1"/>
</dbReference>
<dbReference type="InterPro" id="IPR021280">
    <property type="entry name" value="TMEM260-like"/>
</dbReference>
<evidence type="ECO:0000313" key="3">
    <source>
        <dbReference type="EMBL" id="ATA79723.1"/>
    </source>
</evidence>
<feature type="transmembrane region" description="Helical" evidence="2">
    <location>
        <begin position="9"/>
        <end position="27"/>
    </location>
</feature>
<gene>
    <name evidence="3" type="ORF">CGC59_08570</name>
</gene>
<protein>
    <recommendedName>
        <fullName evidence="5">DUF2723 domain-containing protein</fullName>
    </recommendedName>
</protein>
<dbReference type="Proteomes" id="UP000217334">
    <property type="component" value="Chromosome"/>
</dbReference>